<dbReference type="AlphaFoldDB" id="A0A0H5P155"/>
<feature type="region of interest" description="Disordered" evidence="1">
    <location>
        <begin position="348"/>
        <end position="395"/>
    </location>
</feature>
<evidence type="ECO:0000313" key="4">
    <source>
        <dbReference type="Proteomes" id="UP000057820"/>
    </source>
</evidence>
<dbReference type="Proteomes" id="UP000057820">
    <property type="component" value="Plasmid 2"/>
</dbReference>
<sequence>MALSAGTRRTVACLLVGLGALLIVMALLIPTYTVDKLAKTPLDLEITTIANSQQGQDSLVLDSKSLTAPEGSAKVDSNVPLISQRFLTVEEPSNATEMTVQAGQTLRRTDRQGDTGLLTASIDRVTIDRKTGMPVDTEPNGSIAVTTNAAGESIADPVQHTGLQYRFPIGTEKKSYPYFDLNARATFDANFIEETEINNLKVYHFQQTVPVTSMWDVVQAPTNRLTLPAAKWGLEGGDTPVTMTRYYTNVRDLWIEPQTGTVVKGSEQLHLFYGRSPQQEDVTALKSTLVFDENTIESQIAIAKDNIDTLSLFGRVVPIILGIVGVIALIAGALLGIRGAKNPAPAGGGFGPRGGAGPSRGPAPTGGAAAAPGSGAVRRGEDDAPTEQINIKKNL</sequence>
<keyword evidence="3" id="KW-0614">Plasmid</keyword>
<geneLocation type="plasmid" evidence="3">
    <name>2</name>
</geneLocation>
<dbReference type="Pfam" id="PF11271">
    <property type="entry name" value="PorA"/>
    <property type="match status" value="1"/>
</dbReference>
<keyword evidence="2" id="KW-1133">Transmembrane helix</keyword>
<feature type="compositionally biased region" description="Gly residues" evidence="1">
    <location>
        <begin position="348"/>
        <end position="358"/>
    </location>
</feature>
<dbReference type="KEGG" id="nfr:ERS450000_04390"/>
<dbReference type="EMBL" id="LN868939">
    <property type="protein sequence ID" value="CRY81392.1"/>
    <property type="molecule type" value="Genomic_DNA"/>
</dbReference>
<organism evidence="3 4">
    <name type="scientific">Nocardia farcinica</name>
    <dbReference type="NCBI Taxonomy" id="37329"/>
    <lineage>
        <taxon>Bacteria</taxon>
        <taxon>Bacillati</taxon>
        <taxon>Actinomycetota</taxon>
        <taxon>Actinomycetes</taxon>
        <taxon>Mycobacteriales</taxon>
        <taxon>Nocardiaceae</taxon>
        <taxon>Nocardia</taxon>
    </lineage>
</organism>
<dbReference type="InterPro" id="IPR021424">
    <property type="entry name" value="PorA"/>
</dbReference>
<reference evidence="4" key="1">
    <citation type="submission" date="2015-03" db="EMBL/GenBank/DDBJ databases">
        <authorList>
            <consortium name="Pathogen Informatics"/>
        </authorList>
    </citation>
    <scope>NUCLEOTIDE SEQUENCE [LARGE SCALE GENOMIC DNA]</scope>
    <source>
        <strain evidence="4">NCTC11134</strain>
        <plasmid evidence="4">2</plasmid>
    </source>
</reference>
<evidence type="ECO:0000256" key="2">
    <source>
        <dbReference type="SAM" id="Phobius"/>
    </source>
</evidence>
<protein>
    <submittedName>
        <fullName evidence="3">Protein of uncharacterized function (DUF3068)</fullName>
    </submittedName>
</protein>
<evidence type="ECO:0000313" key="3">
    <source>
        <dbReference type="EMBL" id="CRY81392.1"/>
    </source>
</evidence>
<gene>
    <name evidence="3" type="ORF">ERS450000_04390</name>
</gene>
<keyword evidence="2" id="KW-0472">Membrane</keyword>
<dbReference type="RefSeq" id="WP_041560493.1">
    <property type="nucleotide sequence ID" value="NZ_CAACYE020000001.1"/>
</dbReference>
<evidence type="ECO:0000256" key="1">
    <source>
        <dbReference type="SAM" id="MobiDB-lite"/>
    </source>
</evidence>
<feature type="compositionally biased region" description="Low complexity" evidence="1">
    <location>
        <begin position="359"/>
        <end position="377"/>
    </location>
</feature>
<accession>A0A0H5P155</accession>
<dbReference type="GeneID" id="61136042"/>
<feature type="transmembrane region" description="Helical" evidence="2">
    <location>
        <begin position="316"/>
        <end position="337"/>
    </location>
</feature>
<keyword evidence="2" id="KW-0812">Transmembrane</keyword>
<name>A0A0H5P155_NOCFR</name>
<proteinExistence type="predicted"/>